<keyword evidence="9 15" id="KW-0067">ATP-binding</keyword>
<dbReference type="SMART" id="SM00220">
    <property type="entry name" value="S_TKc"/>
    <property type="match status" value="1"/>
</dbReference>
<evidence type="ECO:0000256" key="10">
    <source>
        <dbReference type="ARBA" id="ARBA00022989"/>
    </source>
</evidence>
<evidence type="ECO:0000256" key="12">
    <source>
        <dbReference type="ARBA" id="ARBA00023157"/>
    </source>
</evidence>
<proteinExistence type="predicted"/>
<evidence type="ECO:0000256" key="14">
    <source>
        <dbReference type="PROSITE-ProRule" id="PRU00076"/>
    </source>
</evidence>
<evidence type="ECO:0000259" key="17">
    <source>
        <dbReference type="PROSITE" id="PS50011"/>
    </source>
</evidence>
<evidence type="ECO:0000256" key="3">
    <source>
        <dbReference type="ARBA" id="ARBA00022536"/>
    </source>
</evidence>
<dbReference type="PROSITE" id="PS50011">
    <property type="entry name" value="PROTEIN_KINASE_DOM"/>
    <property type="match status" value="1"/>
</dbReference>
<dbReference type="InterPro" id="IPR025287">
    <property type="entry name" value="WAK_GUB"/>
</dbReference>
<dbReference type="GO" id="GO:0030247">
    <property type="term" value="F:polysaccharide binding"/>
    <property type="evidence" value="ECO:0007669"/>
    <property type="project" value="InterPro"/>
</dbReference>
<dbReference type="InterPro" id="IPR008271">
    <property type="entry name" value="Ser/Thr_kinase_AS"/>
</dbReference>
<keyword evidence="4" id="KW-0808">Transferase</keyword>
<dbReference type="CDD" id="cd14066">
    <property type="entry name" value="STKc_IRAK"/>
    <property type="match status" value="1"/>
</dbReference>
<dbReference type="GO" id="GO:0005524">
    <property type="term" value="F:ATP binding"/>
    <property type="evidence" value="ECO:0007669"/>
    <property type="project" value="UniProtKB-UniRule"/>
</dbReference>
<evidence type="ECO:0000256" key="8">
    <source>
        <dbReference type="ARBA" id="ARBA00022777"/>
    </source>
</evidence>
<dbReference type="GO" id="GO:0005509">
    <property type="term" value="F:calcium ion binding"/>
    <property type="evidence" value="ECO:0007669"/>
    <property type="project" value="InterPro"/>
</dbReference>
<feature type="domain" description="EGF-like" evidence="18">
    <location>
        <begin position="333"/>
        <end position="375"/>
    </location>
</feature>
<organism evidence="19 20">
    <name type="scientific">Papaver somniferum</name>
    <name type="common">Opium poppy</name>
    <dbReference type="NCBI Taxonomy" id="3469"/>
    <lineage>
        <taxon>Eukaryota</taxon>
        <taxon>Viridiplantae</taxon>
        <taxon>Streptophyta</taxon>
        <taxon>Embryophyta</taxon>
        <taxon>Tracheophyta</taxon>
        <taxon>Spermatophyta</taxon>
        <taxon>Magnoliopsida</taxon>
        <taxon>Ranunculales</taxon>
        <taxon>Papaveraceae</taxon>
        <taxon>Papaveroideae</taxon>
        <taxon>Papaver</taxon>
    </lineage>
</organism>
<evidence type="ECO:0000256" key="15">
    <source>
        <dbReference type="PROSITE-ProRule" id="PRU10141"/>
    </source>
</evidence>
<keyword evidence="6" id="KW-0732">Signal</keyword>
<dbReference type="Proteomes" id="UP000316621">
    <property type="component" value="Chromosome 1"/>
</dbReference>
<dbReference type="PROSITE" id="PS50026">
    <property type="entry name" value="EGF_3"/>
    <property type="match status" value="1"/>
</dbReference>
<dbReference type="PROSITE" id="PS01187">
    <property type="entry name" value="EGF_CA"/>
    <property type="match status" value="1"/>
</dbReference>
<keyword evidence="11 16" id="KW-0472">Membrane</keyword>
<dbReference type="InterPro" id="IPR045274">
    <property type="entry name" value="WAK-like"/>
</dbReference>
<gene>
    <name evidence="19" type="ORF">C5167_040733</name>
</gene>
<dbReference type="Pfam" id="PF00069">
    <property type="entry name" value="Pkinase"/>
    <property type="match status" value="1"/>
</dbReference>
<dbReference type="InterPro" id="IPR009030">
    <property type="entry name" value="Growth_fac_rcpt_cys_sf"/>
</dbReference>
<evidence type="ECO:0000256" key="16">
    <source>
        <dbReference type="SAM" id="Phobius"/>
    </source>
</evidence>
<evidence type="ECO:0000256" key="11">
    <source>
        <dbReference type="ARBA" id="ARBA00023136"/>
    </source>
</evidence>
<dbReference type="GO" id="GO:0004674">
    <property type="term" value="F:protein serine/threonine kinase activity"/>
    <property type="evidence" value="ECO:0007669"/>
    <property type="project" value="UniProtKB-KW"/>
</dbReference>
<dbReference type="FunFam" id="3.30.200.20:FF:000043">
    <property type="entry name" value="Wall-associated receptor kinase 2"/>
    <property type="match status" value="1"/>
</dbReference>
<keyword evidence="13" id="KW-0325">Glycoprotein</keyword>
<feature type="binding site" evidence="15">
    <location>
        <position position="535"/>
    </location>
    <ligand>
        <name>ATP</name>
        <dbReference type="ChEBI" id="CHEBI:30616"/>
    </ligand>
</feature>
<feature type="disulfide bond" evidence="14">
    <location>
        <begin position="343"/>
        <end position="360"/>
    </location>
</feature>
<evidence type="ECO:0008006" key="21">
    <source>
        <dbReference type="Google" id="ProtNLM"/>
    </source>
</evidence>
<dbReference type="InterPro" id="IPR011009">
    <property type="entry name" value="Kinase-like_dom_sf"/>
</dbReference>
<evidence type="ECO:0000256" key="6">
    <source>
        <dbReference type="ARBA" id="ARBA00022729"/>
    </source>
</evidence>
<evidence type="ECO:0000256" key="4">
    <source>
        <dbReference type="ARBA" id="ARBA00022679"/>
    </source>
</evidence>
<accession>A0A4Y7IJ96</accession>
<evidence type="ECO:0000313" key="19">
    <source>
        <dbReference type="EMBL" id="RZC47782.1"/>
    </source>
</evidence>
<sequence>MKSSRSSDIDAPVDIGHLQQGLAVIEIAKKCPKWKGQERPTMKQIAADLQGLDRFNSNGLDRQPMYCEETANLPSQLKDLYSRFVEIIIILLSSLAESSTIEQSNPGCESKCGNISIPFPFGANNDCSYLNDDAGKSFYVHCNTSFDPPKAFFGMDDQKIEILSISDTEVRIKNTAMAARCYDDQTGKLVLDNPFFNLDFKSTPFTISYTKNMFVAIGCDLIASANNQSRDCISTCDTKADIIEGSCKEGYGSGCCQESLPKGLNTIDGEVKKYYTGGSPFKSFSQCSFAFLVEKGQYTFKGSDLQLDGRLTKPDAVLPLLLDWSIAEHTCNDAQGRLDNYACKNNTVCLDVPDTSGYRCACVKGYEGNPYLGCKDINECDNNPCYGTCTNTLGGYNCSACPEGSTGDGRKNGSSCTTINKALPTQDGFPVIRVALGLSLGLLSVIFCGLFLYLCIKKRKILKLKEKFFQQNGGLLLRQQLPSPNGAVDSTKIFTEAELKVATNNYHSSQVLGEGGYGTVYKGTLSDNRVVAIKKSNKIDKSQIEQFINEVLILTQINHRNVVRLLGCCLETEVPLLVYEFVSNGTLSQHIQRKGAFENSSMSWGSRLRIATEIASAIAYLHSAASTPIIHRDIKSANILLDDNYVAKVADFGASRLIPLDQTRVNTVVLGTFGYLDPEYFRSSELTDKSDVFSFGVILVELLTGEKPVCAERSEGQRSLAEYFLSLTAKNEEFQIIDAPADEEHLQQVLVVIEIAKKCLKWKGEERPTMKQIAADLQGLEKFNSAGWDSQPLNLEKTAGLPSETQNLYSNIPSNLFDYSNQYTSETNVDLSMNNPR</sequence>
<dbReference type="PANTHER" id="PTHR27005">
    <property type="entry name" value="WALL-ASSOCIATED RECEPTOR KINASE-LIKE 21"/>
    <property type="match status" value="1"/>
</dbReference>
<name>A0A4Y7IJ96_PAPSO</name>
<keyword evidence="7 15" id="KW-0547">Nucleotide-binding</keyword>
<comment type="caution">
    <text evidence="14">Lacks conserved residue(s) required for the propagation of feature annotation.</text>
</comment>
<evidence type="ECO:0000256" key="1">
    <source>
        <dbReference type="ARBA" id="ARBA00004479"/>
    </source>
</evidence>
<feature type="domain" description="Protein kinase" evidence="17">
    <location>
        <begin position="506"/>
        <end position="784"/>
    </location>
</feature>
<dbReference type="Gene3D" id="2.10.25.10">
    <property type="entry name" value="Laminin"/>
    <property type="match status" value="2"/>
</dbReference>
<evidence type="ECO:0000259" key="18">
    <source>
        <dbReference type="PROSITE" id="PS50026"/>
    </source>
</evidence>
<dbReference type="SUPFAM" id="SSF57184">
    <property type="entry name" value="Growth factor receptor domain"/>
    <property type="match status" value="1"/>
</dbReference>
<dbReference type="PROSITE" id="PS00108">
    <property type="entry name" value="PROTEIN_KINASE_ST"/>
    <property type="match status" value="1"/>
</dbReference>
<evidence type="ECO:0000256" key="13">
    <source>
        <dbReference type="ARBA" id="ARBA00023180"/>
    </source>
</evidence>
<dbReference type="GO" id="GO:0007166">
    <property type="term" value="P:cell surface receptor signaling pathway"/>
    <property type="evidence" value="ECO:0007669"/>
    <property type="project" value="InterPro"/>
</dbReference>
<evidence type="ECO:0000256" key="5">
    <source>
        <dbReference type="ARBA" id="ARBA00022692"/>
    </source>
</evidence>
<keyword evidence="2" id="KW-0723">Serine/threonine-protein kinase</keyword>
<comment type="subcellular location">
    <subcellularLocation>
        <location evidence="1">Membrane</location>
        <topology evidence="1">Single-pass type I membrane protein</topology>
    </subcellularLocation>
</comment>
<keyword evidence="5 16" id="KW-0812">Transmembrane</keyword>
<protein>
    <recommendedName>
        <fullName evidence="21">Protein kinase domain-containing protein</fullName>
    </recommendedName>
</protein>
<evidence type="ECO:0000256" key="2">
    <source>
        <dbReference type="ARBA" id="ARBA00022527"/>
    </source>
</evidence>
<dbReference type="STRING" id="3469.A0A4Y7IJ96"/>
<dbReference type="GO" id="GO:0005886">
    <property type="term" value="C:plasma membrane"/>
    <property type="evidence" value="ECO:0007669"/>
    <property type="project" value="TreeGrafter"/>
</dbReference>
<dbReference type="SMART" id="SM00181">
    <property type="entry name" value="EGF"/>
    <property type="match status" value="2"/>
</dbReference>
<dbReference type="InterPro" id="IPR000719">
    <property type="entry name" value="Prot_kinase_dom"/>
</dbReference>
<dbReference type="AlphaFoldDB" id="A0A4Y7IJ96"/>
<dbReference type="Pfam" id="PF13947">
    <property type="entry name" value="GUB_WAK_bind"/>
    <property type="match status" value="1"/>
</dbReference>
<dbReference type="InterPro" id="IPR017441">
    <property type="entry name" value="Protein_kinase_ATP_BS"/>
</dbReference>
<feature type="transmembrane region" description="Helical" evidence="16">
    <location>
        <begin position="434"/>
        <end position="456"/>
    </location>
</feature>
<keyword evidence="8" id="KW-0418">Kinase</keyword>
<evidence type="ECO:0000256" key="9">
    <source>
        <dbReference type="ARBA" id="ARBA00022840"/>
    </source>
</evidence>
<keyword evidence="12 14" id="KW-1015">Disulfide bond</keyword>
<evidence type="ECO:0000256" key="7">
    <source>
        <dbReference type="ARBA" id="ARBA00022741"/>
    </source>
</evidence>
<dbReference type="Gramene" id="RZC47782">
    <property type="protein sequence ID" value="RZC47782"/>
    <property type="gene ID" value="C5167_040733"/>
</dbReference>
<dbReference type="SUPFAM" id="SSF56112">
    <property type="entry name" value="Protein kinase-like (PK-like)"/>
    <property type="match status" value="1"/>
</dbReference>
<evidence type="ECO:0000313" key="20">
    <source>
        <dbReference type="Proteomes" id="UP000316621"/>
    </source>
</evidence>
<dbReference type="SMART" id="SM00179">
    <property type="entry name" value="EGF_CA"/>
    <property type="match status" value="1"/>
</dbReference>
<dbReference type="PROSITE" id="PS00107">
    <property type="entry name" value="PROTEIN_KINASE_ATP"/>
    <property type="match status" value="1"/>
</dbReference>
<dbReference type="FunFam" id="1.10.510.10:FF:000084">
    <property type="entry name" value="Wall-associated receptor kinase 2"/>
    <property type="match status" value="1"/>
</dbReference>
<dbReference type="InterPro" id="IPR018097">
    <property type="entry name" value="EGF_Ca-bd_CS"/>
</dbReference>
<reference evidence="19 20" key="1">
    <citation type="journal article" date="2018" name="Science">
        <title>The opium poppy genome and morphinan production.</title>
        <authorList>
            <person name="Guo L."/>
            <person name="Winzer T."/>
            <person name="Yang X."/>
            <person name="Li Y."/>
            <person name="Ning Z."/>
            <person name="He Z."/>
            <person name="Teodor R."/>
            <person name="Lu Y."/>
            <person name="Bowser T.A."/>
            <person name="Graham I.A."/>
            <person name="Ye K."/>
        </authorList>
    </citation>
    <scope>NUCLEOTIDE SEQUENCE [LARGE SCALE GENOMIC DNA]</scope>
    <source>
        <strain evidence="20">cv. HN1</strain>
        <tissue evidence="19">Leaves</tissue>
    </source>
</reference>
<keyword evidence="20" id="KW-1185">Reference proteome</keyword>
<dbReference type="Gene3D" id="1.10.510.10">
    <property type="entry name" value="Transferase(Phosphotransferase) domain 1"/>
    <property type="match status" value="1"/>
</dbReference>
<dbReference type="Gene3D" id="3.30.200.20">
    <property type="entry name" value="Phosphorylase Kinase, domain 1"/>
    <property type="match status" value="1"/>
</dbReference>
<dbReference type="InterPro" id="IPR001881">
    <property type="entry name" value="EGF-like_Ca-bd_dom"/>
</dbReference>
<dbReference type="PROSITE" id="PS01186">
    <property type="entry name" value="EGF_2"/>
    <property type="match status" value="1"/>
</dbReference>
<keyword evidence="3 14" id="KW-0245">EGF-like domain</keyword>
<dbReference type="PANTHER" id="PTHR27005:SF283">
    <property type="entry name" value="OS02G0633066 PROTEIN"/>
    <property type="match status" value="1"/>
</dbReference>
<dbReference type="InterPro" id="IPR000742">
    <property type="entry name" value="EGF"/>
</dbReference>
<dbReference type="EMBL" id="CM010715">
    <property type="protein sequence ID" value="RZC47782.1"/>
    <property type="molecule type" value="Genomic_DNA"/>
</dbReference>
<dbReference type="CDD" id="cd00054">
    <property type="entry name" value="EGF_CA"/>
    <property type="match status" value="1"/>
</dbReference>
<keyword evidence="10 16" id="KW-1133">Transmembrane helix</keyword>